<dbReference type="RefSeq" id="WP_141655578.1">
    <property type="nucleotide sequence ID" value="NZ_JAGJBY010000001.1"/>
</dbReference>
<dbReference type="EMBL" id="JARAWC010000063">
    <property type="protein sequence ID" value="MDX2966613.1"/>
    <property type="molecule type" value="Genomic_DNA"/>
</dbReference>
<protein>
    <submittedName>
        <fullName evidence="1">Uncharacterized protein</fullName>
    </submittedName>
</protein>
<comment type="caution">
    <text evidence="1">The sequence shown here is derived from an EMBL/GenBank/DDBJ whole genome shotgun (WGS) entry which is preliminary data.</text>
</comment>
<evidence type="ECO:0000313" key="1">
    <source>
        <dbReference type="EMBL" id="MDX2966613.1"/>
    </source>
</evidence>
<dbReference type="AlphaFoldDB" id="A0AAP6BKW8"/>
<organism evidence="1 2">
    <name type="scientific">Streptomyces acidiscabies</name>
    <dbReference type="NCBI Taxonomy" id="42234"/>
    <lineage>
        <taxon>Bacteria</taxon>
        <taxon>Bacillati</taxon>
        <taxon>Actinomycetota</taxon>
        <taxon>Actinomycetes</taxon>
        <taxon>Kitasatosporales</taxon>
        <taxon>Streptomycetaceae</taxon>
        <taxon>Streptomyces</taxon>
    </lineage>
</organism>
<dbReference type="Proteomes" id="UP001282288">
    <property type="component" value="Unassembled WGS sequence"/>
</dbReference>
<name>A0AAP6BKW8_9ACTN</name>
<proteinExistence type="predicted"/>
<dbReference type="GeneID" id="69804753"/>
<evidence type="ECO:0000313" key="2">
    <source>
        <dbReference type="Proteomes" id="UP001282288"/>
    </source>
</evidence>
<sequence length="75" mass="8240">MAPEPEQVGSPKCGCHDCYIDYPPETHGERPPNSACVGPWRARYRTGGKHRSKTLPSRAEATAFLATTRRGRNAS</sequence>
<accession>A0AAP6BKW8</accession>
<reference evidence="1" key="1">
    <citation type="journal article" date="2023" name="Microb. Genom.">
        <title>Mesoterricola silvestris gen. nov., sp. nov., Mesoterricola sediminis sp. nov., Geothrix oryzae sp. nov., Geothrix edaphica sp. nov., Geothrix rubra sp. nov., and Geothrix limicola sp. nov., six novel members of Acidobacteriota isolated from soils.</title>
        <authorList>
            <person name="Weisberg A.J."/>
            <person name="Pearce E."/>
            <person name="Kramer C.G."/>
            <person name="Chang J.H."/>
            <person name="Clarke C.R."/>
        </authorList>
    </citation>
    <scope>NUCLEOTIDE SEQUENCE</scope>
    <source>
        <strain evidence="1">NRRL_B-16521</strain>
    </source>
</reference>
<gene>
    <name evidence="1" type="ORF">PV399_43975</name>
</gene>